<accession>A0A847ESU5</accession>
<sequence length="179" mass="20864">MVGGEDFFKDKSDDFSRGGSSSLGSISTDRVPMIEKVFNEVLGRKPTSREIAYYKYGVLKEEGIREKLLKSKEHQEIIEKALKLPGIEEELKTVRVSERKLTQKVSDLNQEMSESERLLREKNVLINELREKVNNPYNFPSQTEKFQEGFDIKTKIDRIPVINRKSFKERVIDLIETFF</sequence>
<evidence type="ECO:0000313" key="3">
    <source>
        <dbReference type="EMBL" id="NLE30831.1"/>
    </source>
</evidence>
<feature type="coiled-coil region" evidence="1">
    <location>
        <begin position="98"/>
        <end position="135"/>
    </location>
</feature>
<dbReference type="AlphaFoldDB" id="A0A847ESU5"/>
<comment type="caution">
    <text evidence="3">The sequence shown here is derived from an EMBL/GenBank/DDBJ whole genome shotgun (WGS) entry which is preliminary data.</text>
</comment>
<proteinExistence type="predicted"/>
<feature type="region of interest" description="Disordered" evidence="2">
    <location>
        <begin position="1"/>
        <end position="27"/>
    </location>
</feature>
<reference evidence="3 4" key="1">
    <citation type="journal article" date="2020" name="Biotechnol. Biofuels">
        <title>New insights from the biogas microbiome by comprehensive genome-resolved metagenomics of nearly 1600 species originating from multiple anaerobic digesters.</title>
        <authorList>
            <person name="Campanaro S."/>
            <person name="Treu L."/>
            <person name="Rodriguez-R L.M."/>
            <person name="Kovalovszki A."/>
            <person name="Ziels R.M."/>
            <person name="Maus I."/>
            <person name="Zhu X."/>
            <person name="Kougias P.G."/>
            <person name="Basile A."/>
            <person name="Luo G."/>
            <person name="Schluter A."/>
            <person name="Konstantinidis K.T."/>
            <person name="Angelidaki I."/>
        </authorList>
    </citation>
    <scope>NUCLEOTIDE SEQUENCE [LARGE SCALE GENOMIC DNA]</scope>
    <source>
        <strain evidence="3">AS06rmzACSIP_421</strain>
    </source>
</reference>
<dbReference type="EMBL" id="JAAZAL010000033">
    <property type="protein sequence ID" value="NLE30831.1"/>
    <property type="molecule type" value="Genomic_DNA"/>
</dbReference>
<protein>
    <submittedName>
        <fullName evidence="3">Uncharacterized protein</fullName>
    </submittedName>
</protein>
<evidence type="ECO:0000313" key="4">
    <source>
        <dbReference type="Proteomes" id="UP000554004"/>
    </source>
</evidence>
<name>A0A847ESU5_9BACT</name>
<feature type="compositionally biased region" description="Low complexity" evidence="2">
    <location>
        <begin position="17"/>
        <end position="27"/>
    </location>
</feature>
<dbReference type="Proteomes" id="UP000554004">
    <property type="component" value="Unassembled WGS sequence"/>
</dbReference>
<gene>
    <name evidence="3" type="ORF">GX618_00960</name>
</gene>
<evidence type="ECO:0000256" key="1">
    <source>
        <dbReference type="SAM" id="Coils"/>
    </source>
</evidence>
<keyword evidence="1" id="KW-0175">Coiled coil</keyword>
<evidence type="ECO:0000256" key="2">
    <source>
        <dbReference type="SAM" id="MobiDB-lite"/>
    </source>
</evidence>
<organism evidence="3 4">
    <name type="scientific">Candidatus Dojkabacteria bacterium</name>
    <dbReference type="NCBI Taxonomy" id="2099670"/>
    <lineage>
        <taxon>Bacteria</taxon>
        <taxon>Candidatus Dojkabacteria</taxon>
    </lineage>
</organism>
<feature type="compositionally biased region" description="Basic and acidic residues" evidence="2">
    <location>
        <begin position="1"/>
        <end position="16"/>
    </location>
</feature>